<dbReference type="RefSeq" id="XP_026687998.1">
    <property type="nucleotide sequence ID" value="XM_026832197.1"/>
</dbReference>
<evidence type="ECO:0000313" key="2">
    <source>
        <dbReference type="RefSeq" id="XP_026687998.1"/>
    </source>
</evidence>
<evidence type="ECO:0000313" key="1">
    <source>
        <dbReference type="Proteomes" id="UP000079169"/>
    </source>
</evidence>
<dbReference type="PaxDb" id="121845-A0A3Q0JLH5"/>
<gene>
    <name evidence="2" type="primary">LOC113472437</name>
</gene>
<accession>A0A3Q0JLH5</accession>
<dbReference type="AlphaFoldDB" id="A0A3Q0JLH5"/>
<sequence>MNVSLLKLDNLNITGNFTFKLSVEDSNHEFNSTTANITVNNLLITRILRQSEHSENLNAQTI</sequence>
<protein>
    <submittedName>
        <fullName evidence="2">Dyslexia-associated protein KIAA0319-like protein</fullName>
    </submittedName>
</protein>
<reference evidence="2" key="1">
    <citation type="submission" date="2025-08" db="UniProtKB">
        <authorList>
            <consortium name="RefSeq"/>
        </authorList>
    </citation>
    <scope>IDENTIFICATION</scope>
</reference>
<keyword evidence="1" id="KW-1185">Reference proteome</keyword>
<dbReference type="KEGG" id="dci:113472437"/>
<proteinExistence type="predicted"/>
<organism evidence="1 2">
    <name type="scientific">Diaphorina citri</name>
    <name type="common">Asian citrus psyllid</name>
    <dbReference type="NCBI Taxonomy" id="121845"/>
    <lineage>
        <taxon>Eukaryota</taxon>
        <taxon>Metazoa</taxon>
        <taxon>Ecdysozoa</taxon>
        <taxon>Arthropoda</taxon>
        <taxon>Hexapoda</taxon>
        <taxon>Insecta</taxon>
        <taxon>Pterygota</taxon>
        <taxon>Neoptera</taxon>
        <taxon>Paraneoptera</taxon>
        <taxon>Hemiptera</taxon>
        <taxon>Sternorrhyncha</taxon>
        <taxon>Psylloidea</taxon>
        <taxon>Psyllidae</taxon>
        <taxon>Diaphorininae</taxon>
        <taxon>Diaphorina</taxon>
    </lineage>
</organism>
<dbReference type="GeneID" id="113472437"/>
<dbReference type="Proteomes" id="UP000079169">
    <property type="component" value="Unplaced"/>
</dbReference>
<name>A0A3Q0JLH5_DIACI</name>